<comment type="function">
    <text evidence="7">Catalyzes the ATP-dependent conversion of 5-aminoimidazole ribonucleotide (AIR) and HCO(3)(-) to N5-carboxyaminoimidazole ribonucleotide (N5-CAIR).</text>
</comment>
<protein>
    <recommendedName>
        <fullName evidence="7 8">N5-carboxyaminoimidazole ribonucleotide synthase</fullName>
        <shortName evidence="7 8">N5-CAIR synthase</shortName>
        <ecNumber evidence="7 8">6.3.4.18</ecNumber>
    </recommendedName>
    <alternativeName>
        <fullName evidence="7 8">5-(carboxyamino)imidazole ribonucleotide synthetase</fullName>
    </alternativeName>
</protein>
<comment type="pathway">
    <text evidence="7 8">Purine metabolism; IMP biosynthesis via de novo pathway; 5-amino-1-(5-phospho-D-ribosyl)imidazole-4-carboxylate from 5-amino-1-(5-phospho-D-ribosyl)imidazole (N5-CAIR route): step 1/2.</text>
</comment>
<feature type="domain" description="ATP-grasp" evidence="9">
    <location>
        <begin position="104"/>
        <end position="292"/>
    </location>
</feature>
<dbReference type="STRING" id="326427.Cagg_3077"/>
<dbReference type="GO" id="GO:0006189">
    <property type="term" value="P:'de novo' IMP biosynthetic process"/>
    <property type="evidence" value="ECO:0007669"/>
    <property type="project" value="UniProtKB-UniRule"/>
</dbReference>
<dbReference type="UniPathway" id="UPA00074">
    <property type="reaction ID" value="UER00942"/>
</dbReference>
<dbReference type="SUPFAM" id="SSF52440">
    <property type="entry name" value="PreATP-grasp domain"/>
    <property type="match status" value="1"/>
</dbReference>
<keyword evidence="5 7" id="KW-0067">ATP-binding</keyword>
<feature type="binding site" evidence="7">
    <location>
        <position position="185"/>
    </location>
    <ligand>
        <name>ATP</name>
        <dbReference type="ChEBI" id="CHEBI:30616"/>
    </ligand>
</feature>
<dbReference type="InterPro" id="IPR011761">
    <property type="entry name" value="ATP-grasp"/>
</dbReference>
<dbReference type="SUPFAM" id="SSF51246">
    <property type="entry name" value="Rudiment single hybrid motif"/>
    <property type="match status" value="1"/>
</dbReference>
<dbReference type="HOGENOM" id="CLU_011534_0_2_0"/>
<dbReference type="Proteomes" id="UP000002508">
    <property type="component" value="Chromosome"/>
</dbReference>
<keyword evidence="3 7" id="KW-0658">Purine biosynthesis</keyword>
<dbReference type="GO" id="GO:0005829">
    <property type="term" value="C:cytosol"/>
    <property type="evidence" value="ECO:0007669"/>
    <property type="project" value="TreeGrafter"/>
</dbReference>
<comment type="function">
    <text evidence="8">Catalyzes the ATP-dependent conversion of 5-aminoimidazole ribonucleotide (AIR) and HCO(3)- to N5-carboxyaminoimidazole ribonucleotide (N5-CAIR).</text>
</comment>
<evidence type="ECO:0000256" key="2">
    <source>
        <dbReference type="ARBA" id="ARBA00022741"/>
    </source>
</evidence>
<comment type="similarity">
    <text evidence="7 8">Belongs to the PurK/PurT family.</text>
</comment>
<feature type="binding site" evidence="7">
    <location>
        <begin position="262"/>
        <end position="263"/>
    </location>
    <ligand>
        <name>ATP</name>
        <dbReference type="ChEBI" id="CHEBI:30616"/>
    </ligand>
</feature>
<dbReference type="Gene3D" id="3.30.470.20">
    <property type="entry name" value="ATP-grasp fold, B domain"/>
    <property type="match status" value="1"/>
</dbReference>
<sequence>MRVGIFGGGQLAQMLVQAAISLGVEIVICERVPDSPAARYTQHTVVGPWEDEAVLAAFARRCDVVTLENEFIDAHLLRRVEELGTPVWPSPATVAVVQDKLWQKERLVVAGLAVPPFRAVDGPDDVLAAAQAFGWPLVLKTRRNGYDGYGNATLRGPADVVPAWERLTRGGSPLLVEAWVPFTRELAVMVARRRDGTTAVYPVVETVQQNHICHVVYAPAAIAPDTAITATELAVAAIQAVDGVGIFGVELFALADGHVLINELAPRPHNSGHYTIEACATSQFEQHLRAVLGWPLGATTMRAPAAVMVNLLGQRNAPINTDAIVAALDVPGAHMHFYGKRDERVGRKMGHVTALGATLRDAEAIARRAAGLVAMPV</sequence>
<name>B8G6X6_CHLAD</name>
<keyword evidence="2 7" id="KW-0547">Nucleotide-binding</keyword>
<comment type="subunit">
    <text evidence="7 8">Homodimer.</text>
</comment>
<dbReference type="Pfam" id="PF22660">
    <property type="entry name" value="RS_preATP-grasp-like"/>
    <property type="match status" value="1"/>
</dbReference>
<dbReference type="InterPro" id="IPR003135">
    <property type="entry name" value="ATP-grasp_carboxylate-amine"/>
</dbReference>
<keyword evidence="11" id="KW-1185">Reference proteome</keyword>
<dbReference type="HAMAP" id="MF_01928">
    <property type="entry name" value="PurK"/>
    <property type="match status" value="1"/>
</dbReference>
<dbReference type="Gene3D" id="3.40.50.20">
    <property type="match status" value="1"/>
</dbReference>
<dbReference type="GO" id="GO:0005524">
    <property type="term" value="F:ATP binding"/>
    <property type="evidence" value="ECO:0007669"/>
    <property type="project" value="UniProtKB-UniRule"/>
</dbReference>
<keyword evidence="6 10" id="KW-0456">Lyase</keyword>
<dbReference type="FunFam" id="3.30.470.20:FF:000037">
    <property type="entry name" value="Phosphoribosylaminoimidazole carboxylase, chloroplastic"/>
    <property type="match status" value="1"/>
</dbReference>
<proteinExistence type="inferred from homology"/>
<dbReference type="eggNOG" id="COG0026">
    <property type="taxonomic scope" value="Bacteria"/>
</dbReference>
<evidence type="ECO:0000256" key="1">
    <source>
        <dbReference type="ARBA" id="ARBA00022598"/>
    </source>
</evidence>
<dbReference type="InterPro" id="IPR016185">
    <property type="entry name" value="PreATP-grasp_dom_sf"/>
</dbReference>
<dbReference type="InterPro" id="IPR054350">
    <property type="entry name" value="PurT/PurK_preATP-grasp"/>
</dbReference>
<dbReference type="Gene3D" id="3.30.1490.20">
    <property type="entry name" value="ATP-grasp fold, A domain"/>
    <property type="match status" value="1"/>
</dbReference>
<evidence type="ECO:0000256" key="4">
    <source>
        <dbReference type="ARBA" id="ARBA00022793"/>
    </source>
</evidence>
<dbReference type="GO" id="GO:0046872">
    <property type="term" value="F:metal ion binding"/>
    <property type="evidence" value="ECO:0007669"/>
    <property type="project" value="InterPro"/>
</dbReference>
<dbReference type="InterPro" id="IPR040686">
    <property type="entry name" value="PurK_C"/>
</dbReference>
<comment type="caution">
    <text evidence="7">Lacks conserved residue(s) required for the propagation of feature annotation.</text>
</comment>
<dbReference type="KEGG" id="cag:Cagg_3077"/>
<dbReference type="PANTHER" id="PTHR11609">
    <property type="entry name" value="PURINE BIOSYNTHESIS PROTEIN 6/7, PUR6/7"/>
    <property type="match status" value="1"/>
</dbReference>
<dbReference type="EMBL" id="CP001337">
    <property type="protein sequence ID" value="ACL25935.1"/>
    <property type="molecule type" value="Genomic_DNA"/>
</dbReference>
<dbReference type="PROSITE" id="PS50975">
    <property type="entry name" value="ATP_GRASP"/>
    <property type="match status" value="1"/>
</dbReference>
<dbReference type="SUPFAM" id="SSF56059">
    <property type="entry name" value="Glutathione synthetase ATP-binding domain-like"/>
    <property type="match status" value="1"/>
</dbReference>
<dbReference type="GO" id="GO:0034028">
    <property type="term" value="F:5-(carboxyamino)imidazole ribonucleotide synthase activity"/>
    <property type="evidence" value="ECO:0007669"/>
    <property type="project" value="UniProtKB-UniRule"/>
</dbReference>
<accession>B8G6X6</accession>
<dbReference type="InterPro" id="IPR013815">
    <property type="entry name" value="ATP_grasp_subdomain_1"/>
</dbReference>
<evidence type="ECO:0000256" key="8">
    <source>
        <dbReference type="RuleBase" id="RU361200"/>
    </source>
</evidence>
<dbReference type="RefSeq" id="WP_015941787.1">
    <property type="nucleotide sequence ID" value="NC_011831.1"/>
</dbReference>
<dbReference type="Pfam" id="PF02222">
    <property type="entry name" value="ATP-grasp"/>
    <property type="match status" value="1"/>
</dbReference>
<keyword evidence="4" id="KW-0210">Decarboxylase</keyword>
<evidence type="ECO:0000259" key="9">
    <source>
        <dbReference type="PROSITE" id="PS50975"/>
    </source>
</evidence>
<dbReference type="GO" id="GO:0004638">
    <property type="term" value="F:phosphoribosylaminoimidazole carboxylase activity"/>
    <property type="evidence" value="ECO:0007669"/>
    <property type="project" value="InterPro"/>
</dbReference>
<comment type="catalytic activity">
    <reaction evidence="7 8">
        <text>5-amino-1-(5-phospho-beta-D-ribosyl)imidazole + hydrogencarbonate + ATP = 5-carboxyamino-1-(5-phospho-D-ribosyl)imidazole + ADP + phosphate + 2 H(+)</text>
        <dbReference type="Rhea" id="RHEA:19317"/>
        <dbReference type="ChEBI" id="CHEBI:15378"/>
        <dbReference type="ChEBI" id="CHEBI:17544"/>
        <dbReference type="ChEBI" id="CHEBI:30616"/>
        <dbReference type="ChEBI" id="CHEBI:43474"/>
        <dbReference type="ChEBI" id="CHEBI:58730"/>
        <dbReference type="ChEBI" id="CHEBI:137981"/>
        <dbReference type="ChEBI" id="CHEBI:456216"/>
        <dbReference type="EC" id="6.3.4.18"/>
    </reaction>
</comment>
<dbReference type="NCBIfam" id="NF004679">
    <property type="entry name" value="PRK06019.1-5"/>
    <property type="match status" value="1"/>
</dbReference>
<feature type="binding site" evidence="7">
    <location>
        <position position="100"/>
    </location>
    <ligand>
        <name>ATP</name>
        <dbReference type="ChEBI" id="CHEBI:30616"/>
    </ligand>
</feature>
<gene>
    <name evidence="7 8" type="primary">purK</name>
    <name evidence="10" type="ordered locus">Cagg_3077</name>
</gene>
<evidence type="ECO:0000313" key="11">
    <source>
        <dbReference type="Proteomes" id="UP000002508"/>
    </source>
</evidence>
<dbReference type="Pfam" id="PF17769">
    <property type="entry name" value="PurK_C"/>
    <property type="match status" value="1"/>
</dbReference>
<reference evidence="10" key="1">
    <citation type="submission" date="2008-12" db="EMBL/GenBank/DDBJ databases">
        <title>Complete sequence of Chloroflexus aggregans DSM 9485.</title>
        <authorList>
            <consortium name="US DOE Joint Genome Institute"/>
            <person name="Lucas S."/>
            <person name="Copeland A."/>
            <person name="Lapidus A."/>
            <person name="Glavina del Rio T."/>
            <person name="Dalin E."/>
            <person name="Tice H."/>
            <person name="Pitluck S."/>
            <person name="Foster B."/>
            <person name="Larimer F."/>
            <person name="Land M."/>
            <person name="Hauser L."/>
            <person name="Kyrpides N."/>
            <person name="Mikhailova N."/>
            <person name="Bryant D."/>
            <person name="Richardson P."/>
        </authorList>
    </citation>
    <scope>NUCLEOTIDE SEQUENCE</scope>
    <source>
        <strain evidence="10">DSM 9485</strain>
    </source>
</reference>
<dbReference type="InterPro" id="IPR011054">
    <property type="entry name" value="Rudment_hybrid_motif"/>
</dbReference>
<feature type="binding site" evidence="7">
    <location>
        <position position="140"/>
    </location>
    <ligand>
        <name>ATP</name>
        <dbReference type="ChEBI" id="CHEBI:30616"/>
    </ligand>
</feature>
<evidence type="ECO:0000256" key="5">
    <source>
        <dbReference type="ARBA" id="ARBA00022840"/>
    </source>
</evidence>
<dbReference type="EC" id="6.3.4.18" evidence="7 8"/>
<keyword evidence="1 7" id="KW-0436">Ligase</keyword>
<feature type="binding site" evidence="7">
    <location>
        <begin position="177"/>
        <end position="180"/>
    </location>
    <ligand>
        <name>ATP</name>
        <dbReference type="ChEBI" id="CHEBI:30616"/>
    </ligand>
</feature>
<dbReference type="PANTHER" id="PTHR11609:SF5">
    <property type="entry name" value="PHOSPHORIBOSYLAMINOIMIDAZOLE CARBOXYLASE"/>
    <property type="match status" value="1"/>
</dbReference>
<evidence type="ECO:0000256" key="3">
    <source>
        <dbReference type="ARBA" id="ARBA00022755"/>
    </source>
</evidence>
<evidence type="ECO:0000256" key="7">
    <source>
        <dbReference type="HAMAP-Rule" id="MF_01928"/>
    </source>
</evidence>
<dbReference type="AlphaFoldDB" id="B8G6X6"/>
<organism evidence="10 11">
    <name type="scientific">Chloroflexus aggregans (strain MD-66 / DSM 9485)</name>
    <dbReference type="NCBI Taxonomy" id="326427"/>
    <lineage>
        <taxon>Bacteria</taxon>
        <taxon>Bacillati</taxon>
        <taxon>Chloroflexota</taxon>
        <taxon>Chloroflexia</taxon>
        <taxon>Chloroflexales</taxon>
        <taxon>Chloroflexineae</taxon>
        <taxon>Chloroflexaceae</taxon>
        <taxon>Chloroflexus</taxon>
    </lineage>
</organism>
<dbReference type="InterPro" id="IPR005875">
    <property type="entry name" value="PurK"/>
</dbReference>
<evidence type="ECO:0000313" key="10">
    <source>
        <dbReference type="EMBL" id="ACL25935.1"/>
    </source>
</evidence>
<evidence type="ECO:0000256" key="6">
    <source>
        <dbReference type="ARBA" id="ARBA00023239"/>
    </source>
</evidence>
<dbReference type="NCBIfam" id="NF004680">
    <property type="entry name" value="PRK06019.1-6"/>
    <property type="match status" value="1"/>
</dbReference>
<dbReference type="NCBIfam" id="TIGR01161">
    <property type="entry name" value="purK"/>
    <property type="match status" value="1"/>
</dbReference>
<dbReference type="FunFam" id="3.30.1490.20:FF:000015">
    <property type="entry name" value="N5-carboxyaminoimidazole ribonucleotide synthase"/>
    <property type="match status" value="1"/>
</dbReference>